<dbReference type="AlphaFoldDB" id="A0A1B2J5X8"/>
<keyword evidence="4 8" id="KW-0747">Spliceosome</keyword>
<dbReference type="OrthoDB" id="674963at2759"/>
<keyword evidence="5 8" id="KW-0862">Zinc</keyword>
<keyword evidence="2" id="KW-0507">mRNA processing</keyword>
<gene>
    <name evidence="11" type="primary">YJU2</name>
    <name evidence="11" type="ORF">ATY40_BA7500279</name>
</gene>
<dbReference type="Pfam" id="PF04502">
    <property type="entry name" value="Saf4_Yju2"/>
    <property type="match status" value="1"/>
</dbReference>
<keyword evidence="9" id="KW-0175">Coiled coil</keyword>
<evidence type="ECO:0000256" key="9">
    <source>
        <dbReference type="SAM" id="Coils"/>
    </source>
</evidence>
<name>A0A1B2J5X8_PICPA</name>
<evidence type="ECO:0000256" key="10">
    <source>
        <dbReference type="SAM" id="MobiDB-lite"/>
    </source>
</evidence>
<dbReference type="EMBL" id="CP014584">
    <property type="protein sequence ID" value="ANZ73360.1"/>
    <property type="molecule type" value="Genomic_DNA"/>
</dbReference>
<dbReference type="InterPro" id="IPR007590">
    <property type="entry name" value="Saf4/Yju2"/>
</dbReference>
<dbReference type="GO" id="GO:0071006">
    <property type="term" value="C:U2-type catalytic step 1 spliceosome"/>
    <property type="evidence" value="ECO:0007669"/>
    <property type="project" value="UniProtKB-UniRule"/>
</dbReference>
<feature type="region of interest" description="Disordered" evidence="10">
    <location>
        <begin position="256"/>
        <end position="324"/>
    </location>
</feature>
<proteinExistence type="inferred from homology"/>
<evidence type="ECO:0000256" key="4">
    <source>
        <dbReference type="ARBA" id="ARBA00022728"/>
    </source>
</evidence>
<evidence type="ECO:0000256" key="3">
    <source>
        <dbReference type="ARBA" id="ARBA00022723"/>
    </source>
</evidence>
<feature type="coiled-coil region" evidence="9">
    <location>
        <begin position="150"/>
        <end position="177"/>
    </location>
</feature>
<feature type="binding site" evidence="8">
    <location>
        <position position="118"/>
    </location>
    <ligand>
        <name>Zn(2+)</name>
        <dbReference type="ChEBI" id="CHEBI:29105"/>
    </ligand>
</feature>
<evidence type="ECO:0000256" key="1">
    <source>
        <dbReference type="ARBA" id="ARBA00004123"/>
    </source>
</evidence>
<protein>
    <recommendedName>
        <fullName evidence="8">Splicing factor YJU2</fullName>
    </recommendedName>
</protein>
<sequence>MILVGDILHLLRYFASSRELNLTSLLLGVNHTLGTDCIMSERKAINKYIPADFDPSQIRRMKKKKSTALPTVRLMAPFSMKCTNCGDYISKSKKFNARKETTKEDYLGVKIIKFHFRCPLCSGEIVFRTDPVNADYVVEKGAVRNFLRSNVKEPEKLETLEETLDRLEKQAEQDKKEELAKQKGIHKKLNDPDEDIIVQVEKKMIEQREEQRRMDELDDLRSKNAQIERIKRSDISLEDRILNDDAESVEKEIASRAREAFENQRPSETTRTEDELSTKEAKSTKLTITAPKRASRALINSLSGNNEKHNGMPRLSLGYSSDSE</sequence>
<evidence type="ECO:0000256" key="2">
    <source>
        <dbReference type="ARBA" id="ARBA00022664"/>
    </source>
</evidence>
<dbReference type="GO" id="GO:0046872">
    <property type="term" value="F:metal ion binding"/>
    <property type="evidence" value="ECO:0007669"/>
    <property type="project" value="UniProtKB-KW"/>
</dbReference>
<accession>A0A1B2J5X8</accession>
<dbReference type="HAMAP" id="MF_03226">
    <property type="entry name" value="YJU2"/>
    <property type="match status" value="1"/>
</dbReference>
<feature type="binding site" evidence="8">
    <location>
        <position position="82"/>
    </location>
    <ligand>
        <name>Zn(2+)</name>
        <dbReference type="ChEBI" id="CHEBI:29105"/>
    </ligand>
</feature>
<dbReference type="PANTHER" id="PTHR12111:SF1">
    <property type="entry name" value="SPLICING FACTOR YJU2"/>
    <property type="match status" value="1"/>
</dbReference>
<keyword evidence="7 8" id="KW-0539">Nucleus</keyword>
<feature type="compositionally biased region" description="Basic and acidic residues" evidence="10">
    <location>
        <begin position="268"/>
        <end position="283"/>
    </location>
</feature>
<feature type="binding site" evidence="8">
    <location>
        <position position="85"/>
    </location>
    <ligand>
        <name>Zn(2+)</name>
        <dbReference type="ChEBI" id="CHEBI:29105"/>
    </ligand>
</feature>
<organism evidence="11 12">
    <name type="scientific">Komagataella pastoris</name>
    <name type="common">Yeast</name>
    <name type="synonym">Pichia pastoris</name>
    <dbReference type="NCBI Taxonomy" id="4922"/>
    <lineage>
        <taxon>Eukaryota</taxon>
        <taxon>Fungi</taxon>
        <taxon>Dikarya</taxon>
        <taxon>Ascomycota</taxon>
        <taxon>Saccharomycotina</taxon>
        <taxon>Pichiomycetes</taxon>
        <taxon>Pichiales</taxon>
        <taxon>Pichiaceae</taxon>
        <taxon>Komagataella</taxon>
    </lineage>
</organism>
<keyword evidence="12" id="KW-1185">Reference proteome</keyword>
<reference evidence="11 12" key="1">
    <citation type="submission" date="2016-02" db="EMBL/GenBank/DDBJ databases">
        <title>Comparative genomic and transcriptomic foundation for Pichia pastoris.</title>
        <authorList>
            <person name="Love K.R."/>
            <person name="Shah K.A."/>
            <person name="Whittaker C.A."/>
            <person name="Wu J."/>
            <person name="Bartlett M.C."/>
            <person name="Ma D."/>
            <person name="Leeson R.L."/>
            <person name="Priest M."/>
            <person name="Young S.K."/>
            <person name="Love J.C."/>
        </authorList>
    </citation>
    <scope>NUCLEOTIDE SEQUENCE [LARGE SCALE GENOMIC DNA]</scope>
    <source>
        <strain evidence="11 12">ATCC 28485</strain>
    </source>
</reference>
<evidence type="ECO:0000256" key="5">
    <source>
        <dbReference type="ARBA" id="ARBA00022833"/>
    </source>
</evidence>
<comment type="subunit">
    <text evidence="8">Component of the spliceosome. Present in the activated B complex, the catalytically activated B* complex which catalyzes the branching, the catalytic step 1 C complex catalyzing the exon ligation, and the postcatalytic P complex containing the ligated exons (mRNA) and the excised lariat intron.</text>
</comment>
<evidence type="ECO:0000313" key="12">
    <source>
        <dbReference type="Proteomes" id="UP000094565"/>
    </source>
</evidence>
<evidence type="ECO:0000256" key="7">
    <source>
        <dbReference type="ARBA" id="ARBA00023242"/>
    </source>
</evidence>
<comment type="similarity">
    <text evidence="8">Belongs to the CWC16 family. YJU2 subfamily.</text>
</comment>
<feature type="binding site" evidence="8">
    <location>
        <position position="121"/>
    </location>
    <ligand>
        <name>Zn(2+)</name>
        <dbReference type="ChEBI" id="CHEBI:29105"/>
    </ligand>
</feature>
<keyword evidence="3 8" id="KW-0479">Metal-binding</keyword>
<comment type="subcellular location">
    <subcellularLocation>
        <location evidence="1 8">Nucleus</location>
    </subcellularLocation>
</comment>
<dbReference type="GO" id="GO:0000349">
    <property type="term" value="P:generation of catalytic spliceosome for first transesterification step"/>
    <property type="evidence" value="ECO:0007669"/>
    <property type="project" value="UniProtKB-UniRule"/>
</dbReference>
<comment type="function">
    <text evidence="8">Part of the spliceosome which catalyzes two sequential transesterification reactions, first the excision of the non-coding intron from pre-mRNA and then the ligation of the coding exons to form the mature mRNA. Plays a role in stabilizing the structure of the spliceosome catalytic core and docking of the branch helix into the active site, producing 5'-exon and lariat intron-3'-intermediates.</text>
</comment>
<dbReference type="Proteomes" id="UP000094565">
    <property type="component" value="Chromosome 1"/>
</dbReference>
<dbReference type="PANTHER" id="PTHR12111">
    <property type="entry name" value="SPLICING FACTOR YJU2"/>
    <property type="match status" value="1"/>
</dbReference>
<keyword evidence="6" id="KW-0508">mRNA splicing</keyword>
<evidence type="ECO:0000256" key="6">
    <source>
        <dbReference type="ARBA" id="ARBA00023187"/>
    </source>
</evidence>
<dbReference type="InterPro" id="IPR043701">
    <property type="entry name" value="Yju2"/>
</dbReference>
<evidence type="ECO:0000313" key="11">
    <source>
        <dbReference type="EMBL" id="ANZ73360.1"/>
    </source>
</evidence>
<evidence type="ECO:0000256" key="8">
    <source>
        <dbReference type="HAMAP-Rule" id="MF_03226"/>
    </source>
</evidence>